<proteinExistence type="predicted"/>
<organism evidence="2 3">
    <name type="scientific">Peribacillus cavernae</name>
    <dbReference type="NCBI Taxonomy" id="1674310"/>
    <lineage>
        <taxon>Bacteria</taxon>
        <taxon>Bacillati</taxon>
        <taxon>Bacillota</taxon>
        <taxon>Bacilli</taxon>
        <taxon>Bacillales</taxon>
        <taxon>Bacillaceae</taxon>
        <taxon>Peribacillus</taxon>
    </lineage>
</organism>
<keyword evidence="1" id="KW-0812">Transmembrane</keyword>
<accession>A0A433HHG8</accession>
<comment type="caution">
    <text evidence="2">The sequence shown here is derived from an EMBL/GenBank/DDBJ whole genome shotgun (WGS) entry which is preliminary data.</text>
</comment>
<feature type="transmembrane region" description="Helical" evidence="1">
    <location>
        <begin position="36"/>
        <end position="55"/>
    </location>
</feature>
<gene>
    <name evidence="2" type="ORF">ELQ35_15255</name>
</gene>
<dbReference type="EMBL" id="RYZZ01000022">
    <property type="protein sequence ID" value="RUQ27612.1"/>
    <property type="molecule type" value="Genomic_DNA"/>
</dbReference>
<keyword evidence="3" id="KW-1185">Reference proteome</keyword>
<dbReference type="Proteomes" id="UP000267430">
    <property type="component" value="Unassembled WGS sequence"/>
</dbReference>
<feature type="transmembrane region" description="Helical" evidence="1">
    <location>
        <begin position="105"/>
        <end position="130"/>
    </location>
</feature>
<name>A0A433HHG8_9BACI</name>
<sequence>MKEIIQILADIVNNLHDFIQHFVSNSLNLSLNDKDLHFWLMGIIGIIIFLCVLVLSNMISKLPYGITILSFLYTFTFMVVLVFAIEIQQAVTNRGHMEFQDAVIGLWGFIVFFLGFAAISSILIIVKIIWKKSFNKH</sequence>
<reference evidence="2 3" key="1">
    <citation type="submission" date="2018-12" db="EMBL/GenBank/DDBJ databases">
        <title>Bacillus chawlae sp. nov., Bacillus glennii sp. nov., and Bacillus saganii sp. nov. Isolated from the Vehicle Assembly Building at Kennedy Space Center where the Viking Spacecraft were Assembled.</title>
        <authorList>
            <person name="Seuylemezian A."/>
            <person name="Vaishampayan P."/>
        </authorList>
    </citation>
    <scope>NUCLEOTIDE SEQUENCE [LARGE SCALE GENOMIC DNA]</scope>
    <source>
        <strain evidence="2 3">L5</strain>
    </source>
</reference>
<protein>
    <submittedName>
        <fullName evidence="2">Uncharacterized protein</fullName>
    </submittedName>
</protein>
<evidence type="ECO:0000313" key="3">
    <source>
        <dbReference type="Proteomes" id="UP000267430"/>
    </source>
</evidence>
<feature type="transmembrane region" description="Helical" evidence="1">
    <location>
        <begin position="62"/>
        <end position="85"/>
    </location>
</feature>
<dbReference type="RefSeq" id="WP_126865722.1">
    <property type="nucleotide sequence ID" value="NZ_JAUSTX010000028.1"/>
</dbReference>
<evidence type="ECO:0000313" key="2">
    <source>
        <dbReference type="EMBL" id="RUQ27612.1"/>
    </source>
</evidence>
<evidence type="ECO:0000256" key="1">
    <source>
        <dbReference type="SAM" id="Phobius"/>
    </source>
</evidence>
<keyword evidence="1" id="KW-1133">Transmembrane helix</keyword>
<dbReference type="OrthoDB" id="2868470at2"/>
<dbReference type="AlphaFoldDB" id="A0A433HHG8"/>
<keyword evidence="1" id="KW-0472">Membrane</keyword>